<dbReference type="GO" id="GO:0016757">
    <property type="term" value="F:glycosyltransferase activity"/>
    <property type="evidence" value="ECO:0007669"/>
    <property type="project" value="UniProtKB-KW"/>
</dbReference>
<dbReference type="InterPro" id="IPR001182">
    <property type="entry name" value="FtsW/RodA"/>
</dbReference>
<evidence type="ECO:0000313" key="16">
    <source>
        <dbReference type="Proteomes" id="UP000027284"/>
    </source>
</evidence>
<evidence type="ECO:0000256" key="12">
    <source>
        <dbReference type="ARBA" id="ARBA00033270"/>
    </source>
</evidence>
<evidence type="ECO:0000256" key="13">
    <source>
        <dbReference type="SAM" id="Phobius"/>
    </source>
</evidence>
<feature type="chain" id="PRO_5001620849" description="Cell wall polymerase" evidence="14">
    <location>
        <begin position="30"/>
        <end position="358"/>
    </location>
</feature>
<feature type="transmembrane region" description="Helical" evidence="13">
    <location>
        <begin position="264"/>
        <end position="284"/>
    </location>
</feature>
<feature type="transmembrane region" description="Helical" evidence="13">
    <location>
        <begin position="174"/>
        <end position="194"/>
    </location>
</feature>
<comment type="subcellular location">
    <subcellularLocation>
        <location evidence="1">Membrane</location>
        <topology evidence="1">Multi-pass membrane protein</topology>
    </subcellularLocation>
</comment>
<feature type="transmembrane region" description="Helical" evidence="13">
    <location>
        <begin position="39"/>
        <end position="60"/>
    </location>
</feature>
<dbReference type="Pfam" id="PF01098">
    <property type="entry name" value="FTSW_RODA_SPOVE"/>
    <property type="match status" value="1"/>
</dbReference>
<evidence type="ECO:0000256" key="2">
    <source>
        <dbReference type="ARBA" id="ARBA00022475"/>
    </source>
</evidence>
<keyword evidence="2" id="KW-1003">Cell membrane</keyword>
<reference evidence="15 16" key="1">
    <citation type="submission" date="2014-04" db="EMBL/GenBank/DDBJ databases">
        <title>The Genome Sequence of Thermoanaerobaculum aquaticum MP-01, The First Cultivated Group 23 Acidobacterium.</title>
        <authorList>
            <person name="Stamps B.W."/>
            <person name="Losey N.A."/>
            <person name="Lawson P.A."/>
            <person name="Stevenson B.S."/>
        </authorList>
    </citation>
    <scope>NUCLEOTIDE SEQUENCE [LARGE SCALE GENOMIC DNA]</scope>
    <source>
        <strain evidence="15 16">MP-01</strain>
    </source>
</reference>
<keyword evidence="7" id="KW-0573">Peptidoglycan synthesis</keyword>
<dbReference type="EMBL" id="JMFG01000017">
    <property type="protein sequence ID" value="KDA53780.1"/>
    <property type="molecule type" value="Genomic_DNA"/>
</dbReference>
<dbReference type="GO" id="GO:0015648">
    <property type="term" value="F:lipid-linked peptidoglycan transporter activity"/>
    <property type="evidence" value="ECO:0007669"/>
    <property type="project" value="TreeGrafter"/>
</dbReference>
<dbReference type="GO" id="GO:0051301">
    <property type="term" value="P:cell division"/>
    <property type="evidence" value="ECO:0007669"/>
    <property type="project" value="InterPro"/>
</dbReference>
<keyword evidence="4" id="KW-0808">Transferase</keyword>
<dbReference type="GO" id="GO:0008360">
    <property type="term" value="P:regulation of cell shape"/>
    <property type="evidence" value="ECO:0007669"/>
    <property type="project" value="UniProtKB-KW"/>
</dbReference>
<keyword evidence="6" id="KW-0133">Cell shape</keyword>
<organism evidence="15 16">
    <name type="scientific">Thermoanaerobaculum aquaticum</name>
    <dbReference type="NCBI Taxonomy" id="1312852"/>
    <lineage>
        <taxon>Bacteria</taxon>
        <taxon>Pseudomonadati</taxon>
        <taxon>Acidobacteriota</taxon>
        <taxon>Thermoanaerobaculia</taxon>
        <taxon>Thermoanaerobaculales</taxon>
        <taxon>Thermoanaerobaculaceae</taxon>
        <taxon>Thermoanaerobaculum</taxon>
    </lineage>
</organism>
<dbReference type="InterPro" id="IPR011923">
    <property type="entry name" value="RodA/MrdB"/>
</dbReference>
<dbReference type="PROSITE" id="PS00428">
    <property type="entry name" value="FTSW_RODA_SPOVE"/>
    <property type="match status" value="1"/>
</dbReference>
<accession>A0A062XZ42</accession>
<dbReference type="GO" id="GO:0009252">
    <property type="term" value="P:peptidoglycan biosynthetic process"/>
    <property type="evidence" value="ECO:0007669"/>
    <property type="project" value="UniProtKB-KW"/>
</dbReference>
<feature type="transmembrane region" description="Helical" evidence="13">
    <location>
        <begin position="329"/>
        <end position="351"/>
    </location>
</feature>
<keyword evidence="10" id="KW-0961">Cell wall biogenesis/degradation</keyword>
<keyword evidence="5 13" id="KW-0812">Transmembrane</keyword>
<evidence type="ECO:0000256" key="8">
    <source>
        <dbReference type="ARBA" id="ARBA00022989"/>
    </source>
</evidence>
<dbReference type="OrthoDB" id="9812661at2"/>
<evidence type="ECO:0000256" key="14">
    <source>
        <dbReference type="SAM" id="SignalP"/>
    </source>
</evidence>
<dbReference type="InterPro" id="IPR018365">
    <property type="entry name" value="Cell_cycle_FtsW-rel_CS"/>
</dbReference>
<evidence type="ECO:0000256" key="5">
    <source>
        <dbReference type="ARBA" id="ARBA00022692"/>
    </source>
</evidence>
<evidence type="ECO:0000256" key="10">
    <source>
        <dbReference type="ARBA" id="ARBA00023316"/>
    </source>
</evidence>
<dbReference type="PANTHER" id="PTHR30474:SF1">
    <property type="entry name" value="PEPTIDOGLYCAN GLYCOSYLTRANSFERASE MRDB"/>
    <property type="match status" value="1"/>
</dbReference>
<keyword evidence="14" id="KW-0732">Signal</keyword>
<feature type="signal peptide" evidence="14">
    <location>
        <begin position="1"/>
        <end position="29"/>
    </location>
</feature>
<evidence type="ECO:0000256" key="4">
    <source>
        <dbReference type="ARBA" id="ARBA00022679"/>
    </source>
</evidence>
<proteinExistence type="predicted"/>
<evidence type="ECO:0000256" key="3">
    <source>
        <dbReference type="ARBA" id="ARBA00022676"/>
    </source>
</evidence>
<dbReference type="RefSeq" id="WP_038049055.1">
    <property type="nucleotide sequence ID" value="NZ_JMFG01000017.1"/>
</dbReference>
<dbReference type="GO" id="GO:0005886">
    <property type="term" value="C:plasma membrane"/>
    <property type="evidence" value="ECO:0007669"/>
    <property type="project" value="TreeGrafter"/>
</dbReference>
<dbReference type="STRING" id="1312852.EG19_02895"/>
<dbReference type="GO" id="GO:0071555">
    <property type="term" value="P:cell wall organization"/>
    <property type="evidence" value="ECO:0007669"/>
    <property type="project" value="UniProtKB-KW"/>
</dbReference>
<feature type="transmembrane region" description="Helical" evidence="13">
    <location>
        <begin position="67"/>
        <end position="85"/>
    </location>
</feature>
<feature type="transmembrane region" description="Helical" evidence="13">
    <location>
        <begin position="296"/>
        <end position="317"/>
    </location>
</feature>
<evidence type="ECO:0000256" key="1">
    <source>
        <dbReference type="ARBA" id="ARBA00004141"/>
    </source>
</evidence>
<evidence type="ECO:0000256" key="11">
    <source>
        <dbReference type="ARBA" id="ARBA00032370"/>
    </source>
</evidence>
<keyword evidence="8 13" id="KW-1133">Transmembrane helix</keyword>
<feature type="transmembrane region" description="Helical" evidence="13">
    <location>
        <begin position="139"/>
        <end position="168"/>
    </location>
</feature>
<evidence type="ECO:0000256" key="6">
    <source>
        <dbReference type="ARBA" id="ARBA00022960"/>
    </source>
</evidence>
<keyword evidence="9 13" id="KW-0472">Membrane</keyword>
<protein>
    <recommendedName>
        <fullName evidence="12">Cell wall polymerase</fullName>
    </recommendedName>
    <alternativeName>
        <fullName evidence="11">Peptidoglycan polymerase</fullName>
    </alternativeName>
</protein>
<evidence type="ECO:0000256" key="9">
    <source>
        <dbReference type="ARBA" id="ARBA00023136"/>
    </source>
</evidence>
<comment type="caution">
    <text evidence="15">The sequence shown here is derived from an EMBL/GenBank/DDBJ whole genome shotgun (WGS) entry which is preliminary data.</text>
</comment>
<evidence type="ECO:0000313" key="15">
    <source>
        <dbReference type="EMBL" id="KDA53780.1"/>
    </source>
</evidence>
<sequence length="358" mass="38447">MKRWDPWLLLSVMAISAASYLAQSSTAQALDRPGFAFRQLAWLVVGFALMVLVGTLDYRVLARFWPLFYTASVLVLIATLVLAPVRAGTRSWLVIGAFTVQPSEFARVVVILTLAAVASVHQEALLAPRKALELFGLTALPMGLVLLQPDLGVALTFLPALFAVFWLGGLRTRVWALLGTAAAVLAVVAFFSLLKPYQKERILTFLQPDRAPLTAGYQQRQAKIAVGSGGFTGKGLKSGTQSQLRFLPAQRTDFIFAVWAEETGFAGSALLVFAYGLLLFRVFYTGLQARDRLGLLLSGGVGAVMAAQVLVNIGMNLGIMPTTGITLPLLSYGGSSALATGLALGLVQSVWRLRFANV</sequence>
<dbReference type="AlphaFoldDB" id="A0A062XZ42"/>
<dbReference type="PANTHER" id="PTHR30474">
    <property type="entry name" value="CELL CYCLE PROTEIN"/>
    <property type="match status" value="1"/>
</dbReference>
<dbReference type="GO" id="GO:0032153">
    <property type="term" value="C:cell division site"/>
    <property type="evidence" value="ECO:0007669"/>
    <property type="project" value="TreeGrafter"/>
</dbReference>
<dbReference type="Proteomes" id="UP000027284">
    <property type="component" value="Unassembled WGS sequence"/>
</dbReference>
<name>A0A062XZ42_9BACT</name>
<gene>
    <name evidence="15" type="ORF">EG19_02895</name>
</gene>
<keyword evidence="3" id="KW-0328">Glycosyltransferase</keyword>
<dbReference type="NCBIfam" id="TIGR02210">
    <property type="entry name" value="rodA_shape"/>
    <property type="match status" value="1"/>
</dbReference>
<evidence type="ECO:0000256" key="7">
    <source>
        <dbReference type="ARBA" id="ARBA00022984"/>
    </source>
</evidence>
<keyword evidence="16" id="KW-1185">Reference proteome</keyword>